<name>A0A319ESG0_ASPSB</name>
<feature type="compositionally biased region" description="Low complexity" evidence="1">
    <location>
        <begin position="149"/>
        <end position="158"/>
    </location>
</feature>
<keyword evidence="3" id="KW-1185">Reference proteome</keyword>
<dbReference type="VEuPathDB" id="FungiDB:BO78DRAFT_389018"/>
<feature type="compositionally biased region" description="Acidic residues" evidence="1">
    <location>
        <begin position="41"/>
        <end position="58"/>
    </location>
</feature>
<accession>A0A319ESG0</accession>
<organism evidence="2 3">
    <name type="scientific">Aspergillus sclerotiicarbonarius (strain CBS 121057 / IBT 28362)</name>
    <dbReference type="NCBI Taxonomy" id="1448318"/>
    <lineage>
        <taxon>Eukaryota</taxon>
        <taxon>Fungi</taxon>
        <taxon>Dikarya</taxon>
        <taxon>Ascomycota</taxon>
        <taxon>Pezizomycotina</taxon>
        <taxon>Eurotiomycetes</taxon>
        <taxon>Eurotiomycetidae</taxon>
        <taxon>Eurotiales</taxon>
        <taxon>Aspergillaceae</taxon>
        <taxon>Aspergillus</taxon>
        <taxon>Aspergillus subgen. Circumdati</taxon>
    </lineage>
</organism>
<dbReference type="PANTHER" id="PTHR40642">
    <property type="entry name" value="YALI0F31295P"/>
    <property type="match status" value="1"/>
</dbReference>
<feature type="region of interest" description="Disordered" evidence="1">
    <location>
        <begin position="149"/>
        <end position="212"/>
    </location>
</feature>
<dbReference type="OrthoDB" id="5422320at2759"/>
<feature type="compositionally biased region" description="Polar residues" evidence="1">
    <location>
        <begin position="179"/>
        <end position="198"/>
    </location>
</feature>
<dbReference type="EMBL" id="KZ826375">
    <property type="protein sequence ID" value="PYI03899.1"/>
    <property type="molecule type" value="Genomic_DNA"/>
</dbReference>
<feature type="region of interest" description="Disordered" evidence="1">
    <location>
        <begin position="89"/>
        <end position="119"/>
    </location>
</feature>
<evidence type="ECO:0000256" key="1">
    <source>
        <dbReference type="SAM" id="MobiDB-lite"/>
    </source>
</evidence>
<sequence length="212" mass="23381">MSTIAPPPVTIEDLQAFQAKHFPGSTQPLTNTLAEKHQDQQQEEEEEDYYYGEEEDDLGYYPDGVKRTLTDEQIRIFRHSEIHALLREKELREEEEAEARAEAEAEAEAERERKSVRDGVDASVAAAANAKAEDVQTVTPSTATAAVTVTVAPSSAAPEAQHPPHTRLEEDTPMDYGDGSSSTPSRSYGDASTSSSRRAPQFPGRRIISYDD</sequence>
<feature type="region of interest" description="Disordered" evidence="1">
    <location>
        <begin position="22"/>
        <end position="64"/>
    </location>
</feature>
<dbReference type="PANTHER" id="PTHR40642:SF1">
    <property type="entry name" value="YALI0F31295P"/>
    <property type="match status" value="1"/>
</dbReference>
<dbReference type="AlphaFoldDB" id="A0A319ESG0"/>
<proteinExistence type="predicted"/>
<evidence type="ECO:0000313" key="3">
    <source>
        <dbReference type="Proteomes" id="UP000248423"/>
    </source>
</evidence>
<dbReference type="STRING" id="1448318.A0A319ESG0"/>
<dbReference type="InterPro" id="IPR024526">
    <property type="entry name" value="DUF3807"/>
</dbReference>
<reference evidence="2 3" key="1">
    <citation type="submission" date="2018-02" db="EMBL/GenBank/DDBJ databases">
        <title>The genomes of Aspergillus section Nigri reveals drivers in fungal speciation.</title>
        <authorList>
            <consortium name="DOE Joint Genome Institute"/>
            <person name="Vesth T.C."/>
            <person name="Nybo J."/>
            <person name="Theobald S."/>
            <person name="Brandl J."/>
            <person name="Frisvad J.C."/>
            <person name="Nielsen K.F."/>
            <person name="Lyhne E.K."/>
            <person name="Kogle M.E."/>
            <person name="Kuo A."/>
            <person name="Riley R."/>
            <person name="Clum A."/>
            <person name="Nolan M."/>
            <person name="Lipzen A."/>
            <person name="Salamov A."/>
            <person name="Henrissat B."/>
            <person name="Wiebenga A."/>
            <person name="De vries R.P."/>
            <person name="Grigoriev I.V."/>
            <person name="Mortensen U.H."/>
            <person name="Andersen M.R."/>
            <person name="Baker S.E."/>
        </authorList>
    </citation>
    <scope>NUCLEOTIDE SEQUENCE [LARGE SCALE GENOMIC DNA]</scope>
    <source>
        <strain evidence="2 3">CBS 121057</strain>
    </source>
</reference>
<dbReference type="Pfam" id="PF12720">
    <property type="entry name" value="DUF3807"/>
    <property type="match status" value="1"/>
</dbReference>
<evidence type="ECO:0000313" key="2">
    <source>
        <dbReference type="EMBL" id="PYI03899.1"/>
    </source>
</evidence>
<gene>
    <name evidence="2" type="ORF">BO78DRAFT_389018</name>
</gene>
<protein>
    <submittedName>
        <fullName evidence="2">Uncharacterized protein</fullName>
    </submittedName>
</protein>
<feature type="compositionally biased region" description="Polar residues" evidence="1">
    <location>
        <begin position="24"/>
        <end position="33"/>
    </location>
</feature>
<dbReference type="Proteomes" id="UP000248423">
    <property type="component" value="Unassembled WGS sequence"/>
</dbReference>